<evidence type="ECO:0000256" key="4">
    <source>
        <dbReference type="ARBA" id="ARBA00004530"/>
    </source>
</evidence>
<dbReference type="GO" id="GO:0006511">
    <property type="term" value="P:ubiquitin-dependent protein catabolic process"/>
    <property type="evidence" value="ECO:0007669"/>
    <property type="project" value="UniProtKB-ARBA"/>
</dbReference>
<dbReference type="PROSITE" id="PS50089">
    <property type="entry name" value="ZF_RING_2"/>
    <property type="match status" value="1"/>
</dbReference>
<keyword evidence="12" id="KW-0967">Endosome</keyword>
<evidence type="ECO:0000256" key="23">
    <source>
        <dbReference type="ARBA" id="ARBA00080393"/>
    </source>
</evidence>
<dbReference type="Proteomes" id="UP000504628">
    <property type="component" value="Chromosome 3"/>
</dbReference>
<keyword evidence="17 26" id="KW-1133">Transmembrane helix</keyword>
<gene>
    <name evidence="29" type="primary">LOC114510510</name>
</gene>
<dbReference type="InterPro" id="IPR044744">
    <property type="entry name" value="ZNRF4/RNF13/RNF167_PA"/>
</dbReference>
<evidence type="ECO:0000313" key="29">
    <source>
        <dbReference type="RefSeq" id="XP_035875911.1"/>
    </source>
</evidence>
<evidence type="ECO:0000256" key="21">
    <source>
        <dbReference type="ARBA" id="ARBA00060894"/>
    </source>
</evidence>
<evidence type="ECO:0000256" key="16">
    <source>
        <dbReference type="ARBA" id="ARBA00022843"/>
    </source>
</evidence>
<dbReference type="PANTHER" id="PTHR45931:SF20">
    <property type="entry name" value="RING-TYPE E3 UBIQUITIN TRANSFERASE"/>
    <property type="match status" value="1"/>
</dbReference>
<keyword evidence="15" id="KW-0862">Zinc</keyword>
<keyword evidence="20" id="KW-0458">Lysosome</keyword>
<dbReference type="GO" id="GO:0010008">
    <property type="term" value="C:endosome membrane"/>
    <property type="evidence" value="ECO:0007669"/>
    <property type="project" value="UniProtKB-SubCell"/>
</dbReference>
<keyword evidence="28" id="KW-1185">Reference proteome</keyword>
<evidence type="ECO:0000313" key="28">
    <source>
        <dbReference type="Proteomes" id="UP000504628"/>
    </source>
</evidence>
<evidence type="ECO:0000256" key="18">
    <source>
        <dbReference type="ARBA" id="ARBA00023136"/>
    </source>
</evidence>
<feature type="domain" description="RING-type" evidence="27">
    <location>
        <begin position="229"/>
        <end position="271"/>
    </location>
</feature>
<dbReference type="OrthoDB" id="8062037at2759"/>
<keyword evidence="11" id="KW-0732">Signal</keyword>
<dbReference type="Gene3D" id="3.30.40.10">
    <property type="entry name" value="Zinc/RING finger domain, C3HC4 (zinc finger)"/>
    <property type="match status" value="1"/>
</dbReference>
<evidence type="ECO:0000256" key="5">
    <source>
        <dbReference type="ARBA" id="ARBA00004906"/>
    </source>
</evidence>
<protein>
    <recommendedName>
        <fullName evidence="22">E3 ubiquitin-protein ligase RNF167</fullName>
        <ecNumber evidence="6">2.3.2.27</ecNumber>
    </recommendedName>
    <alternativeName>
        <fullName evidence="23">RING finger protein 167</fullName>
    </alternativeName>
</protein>
<evidence type="ECO:0000256" key="22">
    <source>
        <dbReference type="ARBA" id="ARBA00067426"/>
    </source>
</evidence>
<evidence type="ECO:0000256" key="19">
    <source>
        <dbReference type="ARBA" id="ARBA00023180"/>
    </source>
</evidence>
<keyword evidence="9 26" id="KW-0812">Transmembrane</keyword>
<accession>A0A7E6DAB0</accession>
<dbReference type="Pfam" id="PF13639">
    <property type="entry name" value="zf-RING_2"/>
    <property type="match status" value="1"/>
</dbReference>
<feature type="transmembrane region" description="Helical" evidence="26">
    <location>
        <begin position="172"/>
        <end position="196"/>
    </location>
</feature>
<dbReference type="InterPro" id="IPR001841">
    <property type="entry name" value="Znf_RING"/>
</dbReference>
<comment type="pathway">
    <text evidence="5">Protein modification; protein ubiquitination.</text>
</comment>
<keyword evidence="14" id="KW-0833">Ubl conjugation pathway</keyword>
<dbReference type="Gene3D" id="3.50.30.30">
    <property type="match status" value="1"/>
</dbReference>
<evidence type="ECO:0000256" key="2">
    <source>
        <dbReference type="ARBA" id="ARBA00004251"/>
    </source>
</evidence>
<keyword evidence="16" id="KW-0832">Ubl conjugation</keyword>
<dbReference type="InterPro" id="IPR013083">
    <property type="entry name" value="Znf_RING/FYVE/PHD"/>
</dbReference>
<dbReference type="FunFam" id="3.30.40.10:FF:000099">
    <property type="entry name" value="E3 ubiquitin-protein ligase RNF167"/>
    <property type="match status" value="1"/>
</dbReference>
<evidence type="ECO:0000256" key="6">
    <source>
        <dbReference type="ARBA" id="ARBA00012483"/>
    </source>
</evidence>
<evidence type="ECO:0000256" key="7">
    <source>
        <dbReference type="ARBA" id="ARBA00022475"/>
    </source>
</evidence>
<comment type="catalytic activity">
    <reaction evidence="1">
        <text>S-ubiquitinyl-[E2 ubiquitin-conjugating enzyme]-L-cysteine + [acceptor protein]-L-lysine = [E2 ubiquitin-conjugating enzyme]-L-cysteine + N(6)-ubiquitinyl-[acceptor protein]-L-lysine.</text>
        <dbReference type="EC" id="2.3.2.27"/>
    </reaction>
</comment>
<feature type="compositionally biased region" description="Low complexity" evidence="25">
    <location>
        <begin position="308"/>
        <end position="324"/>
    </location>
</feature>
<evidence type="ECO:0000256" key="3">
    <source>
        <dbReference type="ARBA" id="ARBA00004352"/>
    </source>
</evidence>
<feature type="compositionally biased region" description="Pro residues" evidence="25">
    <location>
        <begin position="329"/>
        <end position="343"/>
    </location>
</feature>
<sequence>MRLSACLLPVVVATVLWGAAPIWGLIRATLDHVASMNFADLPALFGPTLRQEGLQGFLVEAHPANACSPIAPPPLALDSKPAFIALLRRFDCTFDLKVLNAQKAGFDAAVVHNVNSNQLVNMMWNNVAIQQQICIPSVFIGERSSEYLRALFLYQKGAQVLLVPDDSFLMGYYLIPFFGIGVLLILSGTVMIVRCIQYQKELQQNRLTKEQLKQIPTRDYHNGDEPDVCAICLDEYVDGDKLRVLPCAHAYHSRCVDPWLTQTRKTCPICKKPVHQGNGGEQQEEETQRQAGDEEGVPRVQHPVSERTPLLGSGLPLPTSFGSLAPAPLLFPGPSTDPSPSPIPSSSSDALLI</sequence>
<dbReference type="RefSeq" id="XP_035875911.1">
    <property type="nucleotide sequence ID" value="XM_036020018.1"/>
</dbReference>
<reference evidence="29" key="1">
    <citation type="submission" date="2025-08" db="UniProtKB">
        <authorList>
            <consortium name="RefSeq"/>
        </authorList>
    </citation>
    <scope>IDENTIFICATION</scope>
    <source>
        <tissue evidence="29">Muscle</tissue>
    </source>
</reference>
<dbReference type="EC" id="2.3.2.27" evidence="6"/>
<keyword evidence="10" id="KW-0479">Metal-binding</keyword>
<dbReference type="GO" id="GO:0005765">
    <property type="term" value="C:lysosomal membrane"/>
    <property type="evidence" value="ECO:0007669"/>
    <property type="project" value="UniProtKB-SubCell"/>
</dbReference>
<feature type="compositionally biased region" description="Low complexity" evidence="25">
    <location>
        <begin position="344"/>
        <end position="353"/>
    </location>
</feature>
<dbReference type="SUPFAM" id="SSF57850">
    <property type="entry name" value="RING/U-box"/>
    <property type="match status" value="1"/>
</dbReference>
<dbReference type="GO" id="GO:0008270">
    <property type="term" value="F:zinc ion binding"/>
    <property type="evidence" value="ECO:0007669"/>
    <property type="project" value="UniProtKB-KW"/>
</dbReference>
<comment type="subcellular location">
    <subcellularLocation>
        <location evidence="2">Cell membrane</location>
        <topology evidence="2">Single-pass type I membrane protein</topology>
    </subcellularLocation>
    <subcellularLocation>
        <location evidence="4">Endosome membrane</location>
        <topology evidence="4">Single-pass type I membrane protein</topology>
    </subcellularLocation>
    <subcellularLocation>
        <location evidence="3">Lysosome membrane</location>
        <topology evidence="3">Single-pass type I membrane protein</topology>
    </subcellularLocation>
</comment>
<evidence type="ECO:0000256" key="12">
    <source>
        <dbReference type="ARBA" id="ARBA00022753"/>
    </source>
</evidence>
<keyword evidence="13 24" id="KW-0863">Zinc-finger</keyword>
<evidence type="ECO:0000256" key="13">
    <source>
        <dbReference type="ARBA" id="ARBA00022771"/>
    </source>
</evidence>
<dbReference type="FunFam" id="3.50.30.30:FF:000013">
    <property type="entry name" value="E3 ubiquitin-protein ligase RNF167"/>
    <property type="match status" value="1"/>
</dbReference>
<organism evidence="28 29">
    <name type="scientific">Phyllostomus discolor</name>
    <name type="common">pale spear-nosed bat</name>
    <dbReference type="NCBI Taxonomy" id="89673"/>
    <lineage>
        <taxon>Eukaryota</taxon>
        <taxon>Metazoa</taxon>
        <taxon>Chordata</taxon>
        <taxon>Craniata</taxon>
        <taxon>Vertebrata</taxon>
        <taxon>Euteleostomi</taxon>
        <taxon>Mammalia</taxon>
        <taxon>Eutheria</taxon>
        <taxon>Laurasiatheria</taxon>
        <taxon>Chiroptera</taxon>
        <taxon>Yangochiroptera</taxon>
        <taxon>Phyllostomidae</taxon>
        <taxon>Phyllostominae</taxon>
        <taxon>Phyllostomus</taxon>
    </lineage>
</organism>
<proteinExistence type="inferred from homology"/>
<evidence type="ECO:0000256" key="11">
    <source>
        <dbReference type="ARBA" id="ARBA00022729"/>
    </source>
</evidence>
<dbReference type="CDD" id="cd02123">
    <property type="entry name" value="PA_C_RZF_like"/>
    <property type="match status" value="1"/>
</dbReference>
<evidence type="ECO:0000256" key="10">
    <source>
        <dbReference type="ARBA" id="ARBA00022723"/>
    </source>
</evidence>
<evidence type="ECO:0000256" key="9">
    <source>
        <dbReference type="ARBA" id="ARBA00022692"/>
    </source>
</evidence>
<dbReference type="Pfam" id="PF02225">
    <property type="entry name" value="PA"/>
    <property type="match status" value="1"/>
</dbReference>
<evidence type="ECO:0000256" key="25">
    <source>
        <dbReference type="SAM" id="MobiDB-lite"/>
    </source>
</evidence>
<evidence type="ECO:0000256" key="24">
    <source>
        <dbReference type="PROSITE-ProRule" id="PRU00175"/>
    </source>
</evidence>
<dbReference type="InterPro" id="IPR051834">
    <property type="entry name" value="RING_finger_E3_ligase"/>
</dbReference>
<evidence type="ECO:0000256" key="17">
    <source>
        <dbReference type="ARBA" id="ARBA00022989"/>
    </source>
</evidence>
<keyword evidence="8" id="KW-0808">Transferase</keyword>
<keyword evidence="7" id="KW-1003">Cell membrane</keyword>
<comment type="similarity">
    <text evidence="21">Belongs to the Godzilla family.</text>
</comment>
<evidence type="ECO:0000256" key="1">
    <source>
        <dbReference type="ARBA" id="ARBA00000900"/>
    </source>
</evidence>
<keyword evidence="18 26" id="KW-0472">Membrane</keyword>
<evidence type="ECO:0000256" key="15">
    <source>
        <dbReference type="ARBA" id="ARBA00022833"/>
    </source>
</evidence>
<feature type="region of interest" description="Disordered" evidence="25">
    <location>
        <begin position="273"/>
        <end position="353"/>
    </location>
</feature>
<dbReference type="GO" id="GO:0005886">
    <property type="term" value="C:plasma membrane"/>
    <property type="evidence" value="ECO:0007669"/>
    <property type="project" value="UniProtKB-SubCell"/>
</dbReference>
<dbReference type="GO" id="GO:1902532">
    <property type="term" value="P:negative regulation of intracellular signal transduction"/>
    <property type="evidence" value="ECO:0007669"/>
    <property type="project" value="UniProtKB-ARBA"/>
</dbReference>
<dbReference type="InParanoid" id="A0A7E6DAB0"/>
<dbReference type="GeneID" id="114510510"/>
<dbReference type="SMART" id="SM00184">
    <property type="entry name" value="RING"/>
    <property type="match status" value="1"/>
</dbReference>
<evidence type="ECO:0000259" key="27">
    <source>
        <dbReference type="PROSITE" id="PS50089"/>
    </source>
</evidence>
<evidence type="ECO:0000256" key="14">
    <source>
        <dbReference type="ARBA" id="ARBA00022786"/>
    </source>
</evidence>
<dbReference type="GO" id="GO:0005634">
    <property type="term" value="C:nucleus"/>
    <property type="evidence" value="ECO:0007669"/>
    <property type="project" value="TreeGrafter"/>
</dbReference>
<evidence type="ECO:0000256" key="8">
    <source>
        <dbReference type="ARBA" id="ARBA00022679"/>
    </source>
</evidence>
<evidence type="ECO:0000256" key="20">
    <source>
        <dbReference type="ARBA" id="ARBA00023228"/>
    </source>
</evidence>
<dbReference type="PANTHER" id="PTHR45931">
    <property type="entry name" value="SI:CH211-59O9.10"/>
    <property type="match status" value="1"/>
</dbReference>
<dbReference type="AlphaFoldDB" id="A0A7E6DAB0"/>
<dbReference type="KEGG" id="pdic:114510510"/>
<evidence type="ECO:0000256" key="26">
    <source>
        <dbReference type="SAM" id="Phobius"/>
    </source>
</evidence>
<keyword evidence="19" id="KW-0325">Glycoprotein</keyword>
<dbReference type="InterPro" id="IPR003137">
    <property type="entry name" value="PA_domain"/>
</dbReference>
<name>A0A7E6DAB0_9CHIR</name>
<dbReference type="GO" id="GO:0061630">
    <property type="term" value="F:ubiquitin protein ligase activity"/>
    <property type="evidence" value="ECO:0007669"/>
    <property type="project" value="UniProtKB-EC"/>
</dbReference>